<gene>
    <name evidence="2" type="ORF">PVAP13_3KG046527</name>
</gene>
<dbReference type="Proteomes" id="UP000823388">
    <property type="component" value="Chromosome 3K"/>
</dbReference>
<protein>
    <submittedName>
        <fullName evidence="2">Uncharacterized protein</fullName>
    </submittedName>
</protein>
<reference evidence="2 3" key="1">
    <citation type="submission" date="2020-05" db="EMBL/GenBank/DDBJ databases">
        <title>WGS assembly of Panicum virgatum.</title>
        <authorList>
            <person name="Lovell J.T."/>
            <person name="Jenkins J."/>
            <person name="Shu S."/>
            <person name="Juenger T.E."/>
            <person name="Schmutz J."/>
        </authorList>
    </citation>
    <scope>NUCLEOTIDE SEQUENCE [LARGE SCALE GENOMIC DNA]</scope>
    <source>
        <strain evidence="3">cv. AP13</strain>
    </source>
</reference>
<name>A0A8T0UM67_PANVG</name>
<keyword evidence="3" id="KW-1185">Reference proteome</keyword>
<evidence type="ECO:0000313" key="2">
    <source>
        <dbReference type="EMBL" id="KAG2623258.1"/>
    </source>
</evidence>
<organism evidence="2 3">
    <name type="scientific">Panicum virgatum</name>
    <name type="common">Blackwell switchgrass</name>
    <dbReference type="NCBI Taxonomy" id="38727"/>
    <lineage>
        <taxon>Eukaryota</taxon>
        <taxon>Viridiplantae</taxon>
        <taxon>Streptophyta</taxon>
        <taxon>Embryophyta</taxon>
        <taxon>Tracheophyta</taxon>
        <taxon>Spermatophyta</taxon>
        <taxon>Magnoliopsida</taxon>
        <taxon>Liliopsida</taxon>
        <taxon>Poales</taxon>
        <taxon>Poaceae</taxon>
        <taxon>PACMAD clade</taxon>
        <taxon>Panicoideae</taxon>
        <taxon>Panicodae</taxon>
        <taxon>Paniceae</taxon>
        <taxon>Panicinae</taxon>
        <taxon>Panicum</taxon>
        <taxon>Panicum sect. Hiantes</taxon>
    </lineage>
</organism>
<sequence length="115" mass="12491">MEGWQRCHRAHGGRVLPQTPSRFPLPLLVALALLRRSARCSRASHHSPPSGVRPAAQASHSSPVRGHCPGQSRHSPPSRNPASPPSGAPPARSSASKNQFGRIIMEEQRHTFVNF</sequence>
<feature type="compositionally biased region" description="Basic and acidic residues" evidence="1">
    <location>
        <begin position="104"/>
        <end position="115"/>
    </location>
</feature>
<proteinExistence type="predicted"/>
<evidence type="ECO:0000313" key="3">
    <source>
        <dbReference type="Proteomes" id="UP000823388"/>
    </source>
</evidence>
<accession>A0A8T0UM67</accession>
<feature type="region of interest" description="Disordered" evidence="1">
    <location>
        <begin position="38"/>
        <end position="115"/>
    </location>
</feature>
<feature type="compositionally biased region" description="Basic residues" evidence="1">
    <location>
        <begin position="1"/>
        <end position="12"/>
    </location>
</feature>
<evidence type="ECO:0000256" key="1">
    <source>
        <dbReference type="SAM" id="MobiDB-lite"/>
    </source>
</evidence>
<dbReference type="AlphaFoldDB" id="A0A8T0UM67"/>
<feature type="region of interest" description="Disordered" evidence="1">
    <location>
        <begin position="1"/>
        <end position="21"/>
    </location>
</feature>
<dbReference type="EMBL" id="CM029041">
    <property type="protein sequence ID" value="KAG2623258.1"/>
    <property type="molecule type" value="Genomic_DNA"/>
</dbReference>
<feature type="compositionally biased region" description="Pro residues" evidence="1">
    <location>
        <begin position="78"/>
        <end position="88"/>
    </location>
</feature>
<comment type="caution">
    <text evidence="2">The sequence shown here is derived from an EMBL/GenBank/DDBJ whole genome shotgun (WGS) entry which is preliminary data.</text>
</comment>